<dbReference type="InterPro" id="IPR018294">
    <property type="entry name" value="ISPD_synthase_CS"/>
</dbReference>
<dbReference type="GO" id="GO:0016114">
    <property type="term" value="P:terpenoid biosynthetic process"/>
    <property type="evidence" value="ECO:0007669"/>
    <property type="project" value="InterPro"/>
</dbReference>
<dbReference type="FunFam" id="3.30.1330.50:FF:000001">
    <property type="entry name" value="2-C-methyl-D-erythritol 2,4-cyclodiphosphate synthase"/>
    <property type="match status" value="1"/>
</dbReference>
<evidence type="ECO:0000256" key="1">
    <source>
        <dbReference type="ARBA" id="ARBA00000200"/>
    </source>
</evidence>
<dbReference type="PANTHER" id="PTHR43181:SF1">
    <property type="entry name" value="2-C-METHYL-D-ERYTHRITOL 2,4-CYCLODIPHOSPHATE SYNTHASE, CHLOROPLASTIC"/>
    <property type="match status" value="1"/>
</dbReference>
<dbReference type="HAMAP" id="MF_01520">
    <property type="entry name" value="IspDF"/>
    <property type="match status" value="1"/>
</dbReference>
<reference evidence="16 17" key="1">
    <citation type="journal article" date="2018" name="MBio">
        <title>Insights into the evolution of host association through the isolation and characterization of a novel human periodontal pathobiont, Desulfobulbus oralis.</title>
        <authorList>
            <person name="Cross K.L."/>
            <person name="Chirania P."/>
            <person name="Xiong W."/>
            <person name="Beall C.J."/>
            <person name="Elkins J.G."/>
            <person name="Giannone R.J."/>
            <person name="Griffen A.L."/>
            <person name="Guss A.M."/>
            <person name="Hettich R.L."/>
            <person name="Joshi S.S."/>
            <person name="Mokrzan E.M."/>
            <person name="Martin R.K."/>
            <person name="Zhulin I.B."/>
            <person name="Leys E.J."/>
            <person name="Podar M."/>
        </authorList>
    </citation>
    <scope>NUCLEOTIDE SEQUENCE [LARGE SCALE GENOMIC DNA]</scope>
    <source>
        <strain evidence="16 17">ORNL</strain>
    </source>
</reference>
<dbReference type="HAMAP" id="MF_00107">
    <property type="entry name" value="IspF"/>
    <property type="match status" value="1"/>
</dbReference>
<comment type="catalytic activity">
    <reaction evidence="2 14">
        <text>2-C-methyl-D-erythritol 4-phosphate + CTP + H(+) = 4-CDP-2-C-methyl-D-erythritol + diphosphate</text>
        <dbReference type="Rhea" id="RHEA:13429"/>
        <dbReference type="ChEBI" id="CHEBI:15378"/>
        <dbReference type="ChEBI" id="CHEBI:33019"/>
        <dbReference type="ChEBI" id="CHEBI:37563"/>
        <dbReference type="ChEBI" id="CHEBI:57823"/>
        <dbReference type="ChEBI" id="CHEBI:58262"/>
        <dbReference type="EC" id="2.7.7.60"/>
    </reaction>
</comment>
<evidence type="ECO:0000256" key="13">
    <source>
        <dbReference type="ARBA" id="ARBA00023268"/>
    </source>
</evidence>
<dbReference type="KEGG" id="deo:CAY53_06755"/>
<feature type="site" description="Positions MEP for the nucleophilic attack" evidence="14">
    <location>
        <position position="218"/>
    </location>
</feature>
<comment type="pathway">
    <text evidence="5 14">Isoprenoid biosynthesis; isopentenyl diphosphate biosynthesis via DXP pathway; isopentenyl diphosphate from 1-deoxy-D-xylulose 5-phosphate: step 2/6.</text>
</comment>
<feature type="binding site" evidence="14">
    <location>
        <begin position="250"/>
        <end position="252"/>
    </location>
    <ligand>
        <name>4-CDP-2-C-methyl-D-erythritol 2-phosphate</name>
        <dbReference type="ChEBI" id="CHEBI:57919"/>
    </ligand>
</feature>
<dbReference type="GO" id="GO:0050518">
    <property type="term" value="F:2-C-methyl-D-erythritol 4-phosphate cytidylyltransferase activity"/>
    <property type="evidence" value="ECO:0007669"/>
    <property type="project" value="UniProtKB-UniRule"/>
</dbReference>
<evidence type="ECO:0000256" key="12">
    <source>
        <dbReference type="ARBA" id="ARBA00023239"/>
    </source>
</evidence>
<keyword evidence="13 14" id="KW-0511">Multifunctional enzyme</keyword>
<evidence type="ECO:0000313" key="16">
    <source>
        <dbReference type="EMBL" id="AVD72270.1"/>
    </source>
</evidence>
<evidence type="ECO:0000256" key="3">
    <source>
        <dbReference type="ARBA" id="ARBA00001968"/>
    </source>
</evidence>
<dbReference type="InterPro" id="IPR036571">
    <property type="entry name" value="MECDP_synthase_sf"/>
</dbReference>
<feature type="binding site" evidence="14">
    <location>
        <begin position="298"/>
        <end position="300"/>
    </location>
    <ligand>
        <name>4-CDP-2-C-methyl-D-erythritol 2-phosphate</name>
        <dbReference type="ChEBI" id="CHEBI:57919"/>
    </ligand>
</feature>
<organism evidence="16 17">
    <name type="scientific">Desulfobulbus oralis</name>
    <dbReference type="NCBI Taxonomy" id="1986146"/>
    <lineage>
        <taxon>Bacteria</taxon>
        <taxon>Pseudomonadati</taxon>
        <taxon>Thermodesulfobacteriota</taxon>
        <taxon>Desulfobulbia</taxon>
        <taxon>Desulfobulbales</taxon>
        <taxon>Desulfobulbaceae</taxon>
        <taxon>Desulfobulbus</taxon>
    </lineage>
</organism>
<evidence type="ECO:0000259" key="15">
    <source>
        <dbReference type="Pfam" id="PF02542"/>
    </source>
</evidence>
<dbReference type="EC" id="2.7.7.60" evidence="14"/>
<dbReference type="NCBIfam" id="TIGR00453">
    <property type="entry name" value="ispD"/>
    <property type="match status" value="1"/>
</dbReference>
<dbReference type="EMBL" id="CP021255">
    <property type="protein sequence ID" value="AVD72270.1"/>
    <property type="molecule type" value="Genomic_DNA"/>
</dbReference>
<comment type="similarity">
    <text evidence="14">In the C-terminal section; belongs to the IspF family.</text>
</comment>
<keyword evidence="10 14" id="KW-0479">Metal-binding</keyword>
<dbReference type="PANTHER" id="PTHR43181">
    <property type="entry name" value="2-C-METHYL-D-ERYTHRITOL 2,4-CYCLODIPHOSPHATE SYNTHASE, CHLOROPLASTIC"/>
    <property type="match status" value="1"/>
</dbReference>
<gene>
    <name evidence="14" type="primary">ispDF</name>
    <name evidence="16" type="ORF">CAY53_06755</name>
</gene>
<comment type="function">
    <text evidence="14">Bifunctional enzyme that catalyzes the formation of 4-diphosphocytidyl-2-C-methyl-D-erythritol from CTP and 2-C-methyl-D-erythritol 4-phosphate (MEP) (IspD), and catalyzes the conversion of 4-diphosphocytidyl-2-C-methyl-D-erythritol 2-phosphate (CDP-ME2P) to 2-C-methyl-D-erythritol 2,4-cyclodiphosphate (ME-CPP) with a corresponding release of cytidine 5-monophosphate (CMP) (IspF).</text>
</comment>
<dbReference type="Pfam" id="PF01128">
    <property type="entry name" value="IspD"/>
    <property type="match status" value="1"/>
</dbReference>
<feature type="site" description="Transition state stabilizer" evidence="14">
    <location>
        <position position="28"/>
    </location>
</feature>
<dbReference type="SUPFAM" id="SSF69765">
    <property type="entry name" value="IpsF-like"/>
    <property type="match status" value="1"/>
</dbReference>
<feature type="binding site" evidence="14">
    <location>
        <position position="381"/>
    </location>
    <ligand>
        <name>4-CDP-2-C-methyl-D-erythritol 2-phosphate</name>
        <dbReference type="ChEBI" id="CHEBI:57919"/>
    </ligand>
</feature>
<evidence type="ECO:0000256" key="7">
    <source>
        <dbReference type="ARBA" id="ARBA00009789"/>
    </source>
</evidence>
<dbReference type="Gene3D" id="3.30.1330.50">
    <property type="entry name" value="2-C-methyl-D-erythritol 2,4-cyclodiphosphate synthase"/>
    <property type="match status" value="1"/>
</dbReference>
<feature type="site" description="Transition state stabilizer" evidence="14">
    <location>
        <position position="375"/>
    </location>
</feature>
<dbReference type="UniPathway" id="UPA00056">
    <property type="reaction ID" value="UER00093"/>
</dbReference>
<accession>A0A2L1GRI9</accession>
<dbReference type="Pfam" id="PF02542">
    <property type="entry name" value="YgbB"/>
    <property type="match status" value="1"/>
</dbReference>
<dbReference type="InterPro" id="IPR034683">
    <property type="entry name" value="IspD/TarI"/>
</dbReference>
<dbReference type="OrthoDB" id="9804336at2"/>
<dbReference type="InterPro" id="IPR029044">
    <property type="entry name" value="Nucleotide-diphossugar_trans"/>
</dbReference>
<feature type="domain" description="2-C-methyl-D-erythritol 2,4-cyclodiphosphate synthase" evidence="15">
    <location>
        <begin position="243"/>
        <end position="396"/>
    </location>
</feature>
<comment type="cofactor">
    <cofactor evidence="3 14">
        <name>a divalent metal cation</name>
        <dbReference type="ChEBI" id="CHEBI:60240"/>
    </cofactor>
</comment>
<evidence type="ECO:0000256" key="9">
    <source>
        <dbReference type="ARBA" id="ARBA00022695"/>
    </source>
</evidence>
<feature type="binding site" evidence="14">
    <location>
        <position position="384"/>
    </location>
    <ligand>
        <name>4-CDP-2-C-methyl-D-erythritol 2-phosphate</name>
        <dbReference type="ChEBI" id="CHEBI:57919"/>
    </ligand>
</feature>
<dbReference type="GO" id="GO:0008685">
    <property type="term" value="F:2-C-methyl-D-erythritol 2,4-cyclodiphosphate synthase activity"/>
    <property type="evidence" value="ECO:0007669"/>
    <property type="project" value="UniProtKB-UniRule"/>
</dbReference>
<dbReference type="InterPro" id="IPR026596">
    <property type="entry name" value="IspD/F"/>
</dbReference>
<evidence type="ECO:0000256" key="6">
    <source>
        <dbReference type="ARBA" id="ARBA00008480"/>
    </source>
</evidence>
<feature type="site" description="Transition state stabilizer" evidence="14">
    <location>
        <position position="21"/>
    </location>
</feature>
<keyword evidence="12 14" id="KW-0456">Lyase</keyword>
<feature type="binding site" evidence="14">
    <location>
        <position position="284"/>
    </location>
    <ligand>
        <name>a divalent metal cation</name>
        <dbReference type="ChEBI" id="CHEBI:60240"/>
    </ligand>
</feature>
<sequence length="402" mass="42402">MTPETVLSCGAILAAGGSGSRMAADRPKQLLPLNGVPILVRSCEVLLQVPGIAEIVVVAPGDWLADCEAVCRNLLPPERRPCLHFTAGGASRQDSVRAGLMALSPALPLVLVHDAARPLADAELAQNCLACADRFGAAIAALPLVDTIKAVQDGRIVATLDRSRLWQAQTPQAARRELLIQAYALAEKDGFQATDEAALLEHAGIAVHTVAGSRRNLKITRPEDLLLARVLLNAGNQAKGTGMRIGHGFDVHRLVAGRKLILGGVTIDHPLGLLGHSDADVVCHALMDALLGALALGDIGRHFPDSDARYRDADSLKLLATVWQMAASRGMRLANADISIICQKPKLAPHLGRMQANLAQACHAASTRFNVKASTTEQLGYTGRGEGIAAHAVVLLEENHGA</sequence>
<feature type="binding site" evidence="14">
    <location>
        <begin position="374"/>
        <end position="377"/>
    </location>
    <ligand>
        <name>4-CDP-2-C-methyl-D-erythritol 2-phosphate</name>
        <dbReference type="ChEBI" id="CHEBI:57919"/>
    </ligand>
</feature>
<dbReference type="GO" id="GO:0019288">
    <property type="term" value="P:isopentenyl diphosphate biosynthetic process, methylerythritol 4-phosphate pathway"/>
    <property type="evidence" value="ECO:0007669"/>
    <property type="project" value="UniProtKB-UniRule"/>
</dbReference>
<evidence type="ECO:0000313" key="17">
    <source>
        <dbReference type="Proteomes" id="UP000239867"/>
    </source>
</evidence>
<evidence type="ECO:0000256" key="14">
    <source>
        <dbReference type="HAMAP-Rule" id="MF_01520"/>
    </source>
</evidence>
<dbReference type="NCBIfam" id="TIGR00151">
    <property type="entry name" value="ispF"/>
    <property type="match status" value="1"/>
</dbReference>
<dbReference type="SUPFAM" id="SSF53448">
    <property type="entry name" value="Nucleotide-diphospho-sugar transferases"/>
    <property type="match status" value="1"/>
</dbReference>
<dbReference type="AlphaFoldDB" id="A0A2L1GRI9"/>
<keyword evidence="8 14" id="KW-0808">Transferase</keyword>
<keyword evidence="9 14" id="KW-0548">Nucleotidyltransferase</keyword>
<dbReference type="InterPro" id="IPR020555">
    <property type="entry name" value="MECDP_synthase_CS"/>
</dbReference>
<dbReference type="HAMAP" id="MF_00108">
    <property type="entry name" value="IspD"/>
    <property type="match status" value="1"/>
</dbReference>
<feature type="binding site" evidence="14">
    <location>
        <begin position="303"/>
        <end position="307"/>
    </location>
    <ligand>
        <name>4-CDP-2-C-methyl-D-erythritol 2-phosphate</name>
        <dbReference type="ChEBI" id="CHEBI:57919"/>
    </ligand>
</feature>
<feature type="region of interest" description="2-C-methyl-D-erythritol 4-phosphate cytidylyltransferase" evidence="14">
    <location>
        <begin position="1"/>
        <end position="244"/>
    </location>
</feature>
<feature type="site" description="Positions MEP for the nucleophilic attack" evidence="14">
    <location>
        <position position="162"/>
    </location>
</feature>
<dbReference type="PROSITE" id="PS01295">
    <property type="entry name" value="ISPD"/>
    <property type="match status" value="1"/>
</dbReference>
<evidence type="ECO:0000256" key="8">
    <source>
        <dbReference type="ARBA" id="ARBA00022679"/>
    </source>
</evidence>
<keyword evidence="17" id="KW-1185">Reference proteome</keyword>
<feature type="binding site" evidence="14">
    <location>
        <position position="250"/>
    </location>
    <ligand>
        <name>a divalent metal cation</name>
        <dbReference type="ChEBI" id="CHEBI:60240"/>
    </ligand>
</feature>
<evidence type="ECO:0000256" key="10">
    <source>
        <dbReference type="ARBA" id="ARBA00022723"/>
    </source>
</evidence>
<evidence type="ECO:0000256" key="2">
    <source>
        <dbReference type="ARBA" id="ARBA00001282"/>
    </source>
</evidence>
<dbReference type="Proteomes" id="UP000239867">
    <property type="component" value="Chromosome"/>
</dbReference>
<dbReference type="FunFam" id="3.90.550.10:FF:000003">
    <property type="entry name" value="2-C-methyl-D-erythritol 4-phosphate cytidylyltransferase"/>
    <property type="match status" value="1"/>
</dbReference>
<dbReference type="Gene3D" id="3.90.550.10">
    <property type="entry name" value="Spore Coat Polysaccharide Biosynthesis Protein SpsA, Chain A"/>
    <property type="match status" value="1"/>
</dbReference>
<dbReference type="InterPro" id="IPR001228">
    <property type="entry name" value="IspD"/>
</dbReference>
<comment type="similarity">
    <text evidence="14">In the N-terminal section; belongs to the IspD/TarI cytidylyltransferase family. IspD subfamily.</text>
</comment>
<dbReference type="CDD" id="cd00554">
    <property type="entry name" value="MECDP_synthase"/>
    <property type="match status" value="1"/>
</dbReference>
<proteinExistence type="inferred from homology"/>
<comment type="catalytic activity">
    <reaction evidence="1 14">
        <text>4-CDP-2-C-methyl-D-erythritol 2-phosphate = 2-C-methyl-D-erythritol 2,4-cyclic diphosphate + CMP</text>
        <dbReference type="Rhea" id="RHEA:23864"/>
        <dbReference type="ChEBI" id="CHEBI:57919"/>
        <dbReference type="ChEBI" id="CHEBI:58483"/>
        <dbReference type="ChEBI" id="CHEBI:60377"/>
        <dbReference type="EC" id="4.6.1.12"/>
    </reaction>
</comment>
<dbReference type="PROSITE" id="PS01350">
    <property type="entry name" value="ISPF"/>
    <property type="match status" value="1"/>
</dbReference>
<protein>
    <recommendedName>
        <fullName evidence="14">Bifunctional enzyme IspD/IspF</fullName>
    </recommendedName>
    <domain>
        <recommendedName>
            <fullName evidence="14">2-C-methyl-D-erythritol 4-phosphate cytidylyltransferase</fullName>
            <ecNumber evidence="14">2.7.7.60</ecNumber>
        </recommendedName>
        <alternativeName>
            <fullName evidence="14">4-diphosphocytidyl-2C-methyl-D-erythritol synthase</fullName>
        </alternativeName>
        <alternativeName>
            <fullName evidence="14">MEP cytidylyltransferase</fullName>
            <shortName evidence="14">MCT</shortName>
        </alternativeName>
    </domain>
    <domain>
        <recommendedName>
            <fullName evidence="14">2-C-methyl-D-erythritol 2,4-cyclodiphosphate synthase</fullName>
            <shortName evidence="14">MECDP-synthase</shortName>
            <shortName evidence="14">MECPP-synthase</shortName>
            <shortName evidence="14">MECPS</shortName>
            <ecNumber evidence="14">4.6.1.12</ecNumber>
        </recommendedName>
    </domain>
</protein>
<comment type="similarity">
    <text evidence="6">Belongs to the IspF family.</text>
</comment>
<keyword evidence="11 14" id="KW-0414">Isoprene biosynthesis</keyword>
<comment type="similarity">
    <text evidence="7">Belongs to the IspD/TarI cytidylyltransferase family. IspD subfamily.</text>
</comment>
<evidence type="ECO:0000256" key="11">
    <source>
        <dbReference type="ARBA" id="ARBA00023229"/>
    </source>
</evidence>
<comment type="caution">
    <text evidence="14">Lacks conserved residue(s) required for the propagation of feature annotation.</text>
</comment>
<feature type="binding site" evidence="14">
    <location>
        <position position="252"/>
    </location>
    <ligand>
        <name>a divalent metal cation</name>
        <dbReference type="ChEBI" id="CHEBI:60240"/>
    </ligand>
</feature>
<dbReference type="EC" id="4.6.1.12" evidence="14"/>
<feature type="site" description="Transition state stabilizer" evidence="14">
    <location>
        <position position="276"/>
    </location>
</feature>
<dbReference type="GO" id="GO:0046872">
    <property type="term" value="F:metal ion binding"/>
    <property type="evidence" value="ECO:0007669"/>
    <property type="project" value="UniProtKB-KW"/>
</dbReference>
<evidence type="ECO:0000256" key="4">
    <source>
        <dbReference type="ARBA" id="ARBA00004709"/>
    </source>
</evidence>
<dbReference type="CDD" id="cd02516">
    <property type="entry name" value="CDP-ME_synthetase"/>
    <property type="match status" value="1"/>
</dbReference>
<name>A0A2L1GRI9_9BACT</name>
<feature type="binding site" evidence="14">
    <location>
        <begin position="276"/>
        <end position="277"/>
    </location>
    <ligand>
        <name>4-CDP-2-C-methyl-D-erythritol 2-phosphate</name>
        <dbReference type="ChEBI" id="CHEBI:57919"/>
    </ligand>
</feature>
<comment type="pathway">
    <text evidence="4 14">Isoprenoid biosynthesis; isopentenyl diphosphate biosynthesis via DXP pathway; isopentenyl diphosphate from 1-deoxy-D-xylulose 5-phosphate: step 4/6.</text>
</comment>
<dbReference type="InterPro" id="IPR003526">
    <property type="entry name" value="MECDP_synthase"/>
</dbReference>
<feature type="region of interest" description="2-C-methyl-D-erythritol 2,4-cyclodiphosphate synthase" evidence="14">
    <location>
        <begin position="244"/>
        <end position="402"/>
    </location>
</feature>
<evidence type="ECO:0000256" key="5">
    <source>
        <dbReference type="ARBA" id="ARBA00004787"/>
    </source>
</evidence>